<reference evidence="4" key="1">
    <citation type="submission" date="2016-06" db="UniProtKB">
        <authorList>
            <consortium name="WormBaseParasite"/>
        </authorList>
    </citation>
    <scope>IDENTIFICATION</scope>
</reference>
<organism evidence="4">
    <name type="scientific">Schistocephalus solidus</name>
    <name type="common">Tapeworm</name>
    <dbReference type="NCBI Taxonomy" id="70667"/>
    <lineage>
        <taxon>Eukaryota</taxon>
        <taxon>Metazoa</taxon>
        <taxon>Spiralia</taxon>
        <taxon>Lophotrochozoa</taxon>
        <taxon>Platyhelminthes</taxon>
        <taxon>Cestoda</taxon>
        <taxon>Eucestoda</taxon>
        <taxon>Diphyllobothriidea</taxon>
        <taxon>Diphyllobothriidae</taxon>
        <taxon>Schistocephalus</taxon>
    </lineage>
</organism>
<keyword evidence="3" id="KW-1185">Reference proteome</keyword>
<accession>A0A183T442</accession>
<dbReference type="WBParaSite" id="SSLN_0001167101-mRNA-1">
    <property type="protein sequence ID" value="SSLN_0001167101-mRNA-1"/>
    <property type="gene ID" value="SSLN_0001167101"/>
</dbReference>
<evidence type="ECO:0000313" key="2">
    <source>
        <dbReference type="EMBL" id="VDL97625.1"/>
    </source>
</evidence>
<evidence type="ECO:0000313" key="4">
    <source>
        <dbReference type="WBParaSite" id="SSLN_0001167101-mRNA-1"/>
    </source>
</evidence>
<gene>
    <name evidence="2" type="ORF">SSLN_LOCUS11240</name>
</gene>
<dbReference type="OrthoDB" id="6247796at2759"/>
<evidence type="ECO:0000313" key="3">
    <source>
        <dbReference type="Proteomes" id="UP000275846"/>
    </source>
</evidence>
<name>A0A183T442_SCHSO</name>
<dbReference type="EMBL" id="UYSU01036387">
    <property type="protein sequence ID" value="VDL97625.1"/>
    <property type="molecule type" value="Genomic_DNA"/>
</dbReference>
<feature type="region of interest" description="Disordered" evidence="1">
    <location>
        <begin position="93"/>
        <end position="123"/>
    </location>
</feature>
<protein>
    <submittedName>
        <fullName evidence="2 4">Uncharacterized protein</fullName>
    </submittedName>
</protein>
<dbReference type="AlphaFoldDB" id="A0A183T442"/>
<dbReference type="Proteomes" id="UP000275846">
    <property type="component" value="Unassembled WGS sequence"/>
</dbReference>
<reference evidence="2 3" key="2">
    <citation type="submission" date="2018-11" db="EMBL/GenBank/DDBJ databases">
        <authorList>
            <consortium name="Pathogen Informatics"/>
        </authorList>
    </citation>
    <scope>NUCLEOTIDE SEQUENCE [LARGE SCALE GENOMIC DNA]</scope>
    <source>
        <strain evidence="2 3">NST_G2</strain>
    </source>
</reference>
<sequence>MEVYSRQSGVSLFRSSLPDFDLLLDHVAISDAAIDRIPQVVTNSDLDLPPSLPETIQAAQQICSGEAPGSDAIPPEVFKHGGPRMMDELKTLPGDVVPRTSSSAFQRRNHRPSLQVEGKPETL</sequence>
<proteinExistence type="predicted"/>
<evidence type="ECO:0000256" key="1">
    <source>
        <dbReference type="SAM" id="MobiDB-lite"/>
    </source>
</evidence>